<evidence type="ECO:0000256" key="2">
    <source>
        <dbReference type="ARBA" id="ARBA00022448"/>
    </source>
</evidence>
<evidence type="ECO:0000256" key="10">
    <source>
        <dbReference type="ARBA" id="ARBA00023214"/>
    </source>
</evidence>
<keyword evidence="4" id="KW-0479">Metal-binding</keyword>
<evidence type="ECO:0000256" key="11">
    <source>
        <dbReference type="SAM" id="Phobius"/>
    </source>
</evidence>
<dbReference type="Pfam" id="PF08434">
    <property type="entry name" value="CLCA"/>
    <property type="match status" value="1"/>
</dbReference>
<dbReference type="Gene3D" id="3.40.50.410">
    <property type="entry name" value="von Willebrand factor, type A domain"/>
    <property type="match status" value="1"/>
</dbReference>
<evidence type="ECO:0000256" key="9">
    <source>
        <dbReference type="ARBA" id="ARBA00023180"/>
    </source>
</evidence>
<evidence type="ECO:0000313" key="15">
    <source>
        <dbReference type="Proteomes" id="UP000314982"/>
    </source>
</evidence>
<dbReference type="Proteomes" id="UP000314982">
    <property type="component" value="Unassembled WGS sequence"/>
</dbReference>
<dbReference type="NCBIfam" id="TIGR00868">
    <property type="entry name" value="hCaCC"/>
    <property type="match status" value="1"/>
</dbReference>
<proteinExistence type="inferred from homology"/>
<dbReference type="Pfam" id="PF13519">
    <property type="entry name" value="VWA_2"/>
    <property type="match status" value="1"/>
</dbReference>
<dbReference type="SMART" id="SM00327">
    <property type="entry name" value="VWA"/>
    <property type="match status" value="1"/>
</dbReference>
<keyword evidence="15" id="KW-1185">Reference proteome</keyword>
<feature type="domain" description="VWFA" evidence="13">
    <location>
        <begin position="299"/>
        <end position="478"/>
    </location>
</feature>
<name>A0A4W5RGJ5_9TELE</name>
<dbReference type="PANTHER" id="PTHR10579:SF172">
    <property type="entry name" value="CALCIUM-ACTIVATED CHLORIDE CHANNEL REGULATOR 4 PRECURSOR-RELATED"/>
    <property type="match status" value="1"/>
</dbReference>
<keyword evidence="8" id="KW-0482">Metalloprotease</keyword>
<dbReference type="InterPro" id="IPR013642">
    <property type="entry name" value="CLCA_N"/>
</dbReference>
<dbReference type="GO" id="GO:0046872">
    <property type="term" value="F:metal ion binding"/>
    <property type="evidence" value="ECO:0007669"/>
    <property type="project" value="UniProtKB-KW"/>
</dbReference>
<dbReference type="GeneTree" id="ENSGT00940000154682"/>
<evidence type="ECO:0000256" key="4">
    <source>
        <dbReference type="ARBA" id="ARBA00022723"/>
    </source>
</evidence>
<keyword evidence="7" id="KW-0862">Zinc</keyword>
<dbReference type="GO" id="GO:0006508">
    <property type="term" value="P:proteolysis"/>
    <property type="evidence" value="ECO:0007669"/>
    <property type="project" value="UniProtKB-KW"/>
</dbReference>
<keyword evidence="6" id="KW-0378">Hydrolase</keyword>
<keyword evidence="11" id="KW-0812">Transmembrane</keyword>
<evidence type="ECO:0000256" key="6">
    <source>
        <dbReference type="ARBA" id="ARBA00022801"/>
    </source>
</evidence>
<dbReference type="CDD" id="cd00198">
    <property type="entry name" value="vWFA"/>
    <property type="match status" value="1"/>
</dbReference>
<comment type="similarity">
    <text evidence="1">Belongs to the CLCR family.</text>
</comment>
<keyword evidence="11" id="KW-1133">Transmembrane helix</keyword>
<reference evidence="15" key="1">
    <citation type="submission" date="2018-06" db="EMBL/GenBank/DDBJ databases">
        <title>Genome assembly of Danube salmon.</title>
        <authorList>
            <person name="Macqueen D.J."/>
            <person name="Gundappa M.K."/>
        </authorList>
    </citation>
    <scope>NUCLEOTIDE SEQUENCE [LARGE SCALE GENOMIC DNA]</scope>
</reference>
<dbReference type="Ensembl" id="ENSHHUT00000090505.1">
    <property type="protein sequence ID" value="ENSHHUP00000087767.1"/>
    <property type="gene ID" value="ENSHHUG00000050675.1"/>
</dbReference>
<keyword evidence="11" id="KW-0472">Membrane</keyword>
<dbReference type="GO" id="GO:0008237">
    <property type="term" value="F:metallopeptidase activity"/>
    <property type="evidence" value="ECO:0007669"/>
    <property type="project" value="UniProtKB-KW"/>
</dbReference>
<reference evidence="14" key="3">
    <citation type="submission" date="2025-09" db="UniProtKB">
        <authorList>
            <consortium name="Ensembl"/>
        </authorList>
    </citation>
    <scope>IDENTIFICATION</scope>
</reference>
<evidence type="ECO:0000256" key="8">
    <source>
        <dbReference type="ARBA" id="ARBA00023049"/>
    </source>
</evidence>
<evidence type="ECO:0000313" key="14">
    <source>
        <dbReference type="Ensembl" id="ENSHHUP00000087767.1"/>
    </source>
</evidence>
<keyword evidence="9" id="KW-0325">Glycoprotein</keyword>
<protein>
    <recommendedName>
        <fullName evidence="13">VWFA domain-containing protein</fullName>
    </recommendedName>
</protein>
<dbReference type="InterPro" id="IPR002035">
    <property type="entry name" value="VWF_A"/>
</dbReference>
<keyword evidence="10" id="KW-0868">Chloride</keyword>
<keyword evidence="3" id="KW-0645">Protease</keyword>
<feature type="signal peptide" evidence="12">
    <location>
        <begin position="1"/>
        <end position="22"/>
    </location>
</feature>
<reference evidence="14" key="2">
    <citation type="submission" date="2025-08" db="UniProtKB">
        <authorList>
            <consortium name="Ensembl"/>
        </authorList>
    </citation>
    <scope>IDENTIFICATION</scope>
</reference>
<dbReference type="PROSITE" id="PS50234">
    <property type="entry name" value="VWFA"/>
    <property type="match status" value="1"/>
</dbReference>
<keyword evidence="2" id="KW-0813">Transport</keyword>
<dbReference type="InterPro" id="IPR004727">
    <property type="entry name" value="CLCA_chordata"/>
</dbReference>
<dbReference type="GO" id="GO:0005886">
    <property type="term" value="C:plasma membrane"/>
    <property type="evidence" value="ECO:0007669"/>
    <property type="project" value="TreeGrafter"/>
</dbReference>
<evidence type="ECO:0000256" key="5">
    <source>
        <dbReference type="ARBA" id="ARBA00022729"/>
    </source>
</evidence>
<feature type="transmembrane region" description="Helical" evidence="11">
    <location>
        <begin position="876"/>
        <end position="896"/>
    </location>
</feature>
<dbReference type="AlphaFoldDB" id="A0A4W5RGJ5"/>
<evidence type="ECO:0000259" key="13">
    <source>
        <dbReference type="PROSITE" id="PS50234"/>
    </source>
</evidence>
<feature type="chain" id="PRO_5021439668" description="VWFA domain-containing protein" evidence="12">
    <location>
        <begin position="23"/>
        <end position="963"/>
    </location>
</feature>
<dbReference type="InterPro" id="IPR013783">
    <property type="entry name" value="Ig-like_fold"/>
</dbReference>
<evidence type="ECO:0000256" key="7">
    <source>
        <dbReference type="ARBA" id="ARBA00022833"/>
    </source>
</evidence>
<dbReference type="PANTHER" id="PTHR10579">
    <property type="entry name" value="CALCIUM-ACTIVATED CHLORIDE CHANNEL REGULATOR"/>
    <property type="match status" value="1"/>
</dbReference>
<dbReference type="InterPro" id="IPR036465">
    <property type="entry name" value="vWFA_dom_sf"/>
</dbReference>
<dbReference type="STRING" id="62062.ENSHHUP00000087767"/>
<dbReference type="GO" id="GO:0005229">
    <property type="term" value="F:intracellularly calcium-gated chloride channel activity"/>
    <property type="evidence" value="ECO:0007669"/>
    <property type="project" value="InterPro"/>
</dbReference>
<dbReference type="InterPro" id="IPR051266">
    <property type="entry name" value="CLCR"/>
</dbReference>
<keyword evidence="5 12" id="KW-0732">Signal</keyword>
<feature type="transmembrane region" description="Helical" evidence="11">
    <location>
        <begin position="928"/>
        <end position="952"/>
    </location>
</feature>
<sequence>TTMASKAVAVLLLVFLQGSAFGIKLTGNGYTDILIAINPKVPEDPVLITQIEEMIKEASRHLLNATEKHLYFKEVAILVPPNWNKGNYSRAETEVYDKANIIIDEPNKLHGDQPYTLQYGECGSEGRYIHLTPDFMLNDDVSKYYGPRGKVFVHEWAHLRWGVFDEYNEEKPFYLSGSLIEATRCTIKITGKYIHKRDQKDCTTDPVTGLYTKDCVFYPDKQQTTSASIMYNQGLNAVNEFCTKETHNTEAPNIQNRLCGNRGVEEVITSLSVDAGVAVVPTPPSILPTFTVVQRWQRVVCLVLDVSGSMAAGSRMLNLRQAATLFIQKIVEDQAYVGIVQFTNTATIREPLTLIDGKVSRDKLVGRLPPSASGGTDICAGVEKGLEVNTIPIIGDVIILLTDGESSINCQIRVKDSGAIVHTITLGPNANINVKDLSDISGGKYHNAADGVDSNDLVDIFASHTISDGSLTKQTIQLESTGLNMIGWFNGSVSIDRTIGNNTSFLVIYERSPPDILVLSPFTRTYDTSHFKHDAPAKTLTLDIEGTAETGKWKYSLLNKESTAQSMSMTVTSHAVSEAISPVMVKTHMSQLSSNGSKPMLVYADVNQKGVPVILADVTATLMSDRGVKYELKLQDNGAGADAFRHDGIYSSYFTELTTGKYSLKVKVHNNDGTARFSLRRHSGALYIPGYVVDGQVVMNPPKPPVSEDDLQADVGSFSRTAIGESFSVSLPPGVPPPNFPPNKITDLNAEIEGDKVMLTWTAPGEDMDQGTAMAYEIRFSEDSDLLRSNFSTAHLVTYNLSPKTAGSPEKLSFTLFSIIKNGTTLFFAAKAEDKSFLKSETSNIIQVTKIVPKAPVPSPTDAPGGPDTSGGGVNITVIVISVTTVTMVACLIASVTMCSIKSRRVNHVTVDHNPTERLSCPGLSLQAGVFSFVFGVGFLVLGVLFLCWVNGSQLEAAECRYL</sequence>
<dbReference type="Gene3D" id="2.60.40.10">
    <property type="entry name" value="Immunoglobulins"/>
    <property type="match status" value="1"/>
</dbReference>
<accession>A0A4W5RGJ5</accession>
<evidence type="ECO:0000256" key="12">
    <source>
        <dbReference type="SAM" id="SignalP"/>
    </source>
</evidence>
<organism evidence="14 15">
    <name type="scientific">Hucho hucho</name>
    <name type="common">huchen</name>
    <dbReference type="NCBI Taxonomy" id="62062"/>
    <lineage>
        <taxon>Eukaryota</taxon>
        <taxon>Metazoa</taxon>
        <taxon>Chordata</taxon>
        <taxon>Craniata</taxon>
        <taxon>Vertebrata</taxon>
        <taxon>Euteleostomi</taxon>
        <taxon>Actinopterygii</taxon>
        <taxon>Neopterygii</taxon>
        <taxon>Teleostei</taxon>
        <taxon>Protacanthopterygii</taxon>
        <taxon>Salmoniformes</taxon>
        <taxon>Salmonidae</taxon>
        <taxon>Salmoninae</taxon>
        <taxon>Hucho</taxon>
    </lineage>
</organism>
<evidence type="ECO:0000256" key="1">
    <source>
        <dbReference type="ARBA" id="ARBA00006398"/>
    </source>
</evidence>
<dbReference type="SUPFAM" id="SSF53300">
    <property type="entry name" value="vWA-like"/>
    <property type="match status" value="1"/>
</dbReference>
<evidence type="ECO:0000256" key="3">
    <source>
        <dbReference type="ARBA" id="ARBA00022670"/>
    </source>
</evidence>